<keyword evidence="9" id="KW-1185">Reference proteome</keyword>
<evidence type="ECO:0000256" key="4">
    <source>
        <dbReference type="ARBA" id="ARBA00022801"/>
    </source>
</evidence>
<dbReference type="InterPro" id="IPR003507">
    <property type="entry name" value="S66_fam"/>
</dbReference>
<evidence type="ECO:0000259" key="6">
    <source>
        <dbReference type="Pfam" id="PF02016"/>
    </source>
</evidence>
<dbReference type="SUPFAM" id="SSF52317">
    <property type="entry name" value="Class I glutamine amidotransferase-like"/>
    <property type="match status" value="1"/>
</dbReference>
<evidence type="ECO:0000256" key="1">
    <source>
        <dbReference type="ARBA" id="ARBA00010233"/>
    </source>
</evidence>
<evidence type="ECO:0000256" key="3">
    <source>
        <dbReference type="ARBA" id="ARBA00022670"/>
    </source>
</evidence>
<evidence type="ECO:0000256" key="2">
    <source>
        <dbReference type="ARBA" id="ARBA00022645"/>
    </source>
</evidence>
<dbReference type="Proteomes" id="UP001179280">
    <property type="component" value="Unassembled WGS sequence"/>
</dbReference>
<dbReference type="RefSeq" id="WP_204467464.1">
    <property type="nucleotide sequence ID" value="NZ_JAFBCV010000011.1"/>
</dbReference>
<comment type="similarity">
    <text evidence="1">Belongs to the peptidase S66 family.</text>
</comment>
<feature type="domain" description="LD-carboxypeptidase N-terminal" evidence="6">
    <location>
        <begin position="14"/>
        <end position="128"/>
    </location>
</feature>
<dbReference type="Pfam" id="PF02016">
    <property type="entry name" value="Peptidase_S66"/>
    <property type="match status" value="1"/>
</dbReference>
<dbReference type="PANTHER" id="PTHR30237:SF2">
    <property type="entry name" value="MUREIN TETRAPEPTIDE CARBOXYPEPTIDASE"/>
    <property type="match status" value="1"/>
</dbReference>
<dbReference type="InterPro" id="IPR040921">
    <property type="entry name" value="Peptidase_S66C"/>
</dbReference>
<keyword evidence="4 8" id="KW-0378">Hydrolase</keyword>
<dbReference type="CDD" id="cd07025">
    <property type="entry name" value="Peptidase_S66"/>
    <property type="match status" value="1"/>
</dbReference>
<reference evidence="8" key="1">
    <citation type="submission" date="2021-01" db="EMBL/GenBank/DDBJ databases">
        <title>Genomic Encyclopedia of Type Strains, Phase IV (KMG-IV): sequencing the most valuable type-strain genomes for metagenomic binning, comparative biology and taxonomic classification.</title>
        <authorList>
            <person name="Goeker M."/>
        </authorList>
    </citation>
    <scope>NUCLEOTIDE SEQUENCE</scope>
    <source>
        <strain evidence="8">DSM 21943</strain>
    </source>
</reference>
<gene>
    <name evidence="8" type="ORF">JOC54_003326</name>
</gene>
<dbReference type="SUPFAM" id="SSF141986">
    <property type="entry name" value="LD-carboxypeptidase A C-terminal domain-like"/>
    <property type="match status" value="1"/>
</dbReference>
<evidence type="ECO:0000256" key="5">
    <source>
        <dbReference type="ARBA" id="ARBA00022825"/>
    </source>
</evidence>
<protein>
    <submittedName>
        <fullName evidence="8">Muramoyltetrapeptide carboxypeptidase</fullName>
        <ecNumber evidence="8">3.4.17.13</ecNumber>
    </submittedName>
</protein>
<keyword evidence="2 8" id="KW-0121">Carboxypeptidase</keyword>
<organism evidence="8 9">
    <name type="scientific">Shouchella xiaoxiensis</name>
    <dbReference type="NCBI Taxonomy" id="766895"/>
    <lineage>
        <taxon>Bacteria</taxon>
        <taxon>Bacillati</taxon>
        <taxon>Bacillota</taxon>
        <taxon>Bacilli</taxon>
        <taxon>Bacillales</taxon>
        <taxon>Bacillaceae</taxon>
        <taxon>Shouchella</taxon>
    </lineage>
</organism>
<evidence type="ECO:0000259" key="7">
    <source>
        <dbReference type="Pfam" id="PF17676"/>
    </source>
</evidence>
<accession>A0ABS2SXX1</accession>
<proteinExistence type="inferred from homology"/>
<sequence length="306" mass="33506">MAIKPPKLQYGDTVGIVSLGSPMSETTIQARIQVVEQMGFRTLIGESVYVRTGFLSGSPQLRAQDFMNMINNDEVKWILPVRGGVGVAGILPYLDYGNIRTKPKIVSGYSDITILLNTLYQFSDLITYQSIMLTDFQASTPEYNFTQFFSSVMEPTAPRLVENPPNFPLFGPVPGTATGEIVGGNLTSFVDSLGTPYETDTRGKILFLEDTNESVNTIYRYLAHLEAAGKFRDCLGIVMGTCTNCSIAYDTTYNDLINGFLVPLGKPLLTNLQSAHDFYKACVPIGALATLDATNRTLTIIEDTVS</sequence>
<dbReference type="InterPro" id="IPR027478">
    <property type="entry name" value="LdcA_N"/>
</dbReference>
<feature type="domain" description="LD-carboxypeptidase C-terminal" evidence="7">
    <location>
        <begin position="178"/>
        <end position="291"/>
    </location>
</feature>
<dbReference type="Pfam" id="PF17676">
    <property type="entry name" value="Peptidase_S66C"/>
    <property type="match status" value="1"/>
</dbReference>
<dbReference type="Gene3D" id="3.40.50.10740">
    <property type="entry name" value="Class I glutamine amidotransferase-like"/>
    <property type="match status" value="1"/>
</dbReference>
<dbReference type="InterPro" id="IPR040449">
    <property type="entry name" value="Peptidase_S66_N"/>
</dbReference>
<dbReference type="PIRSF" id="PIRSF028757">
    <property type="entry name" value="LD-carboxypeptidase"/>
    <property type="match status" value="1"/>
</dbReference>
<name>A0ABS2SXX1_9BACI</name>
<keyword evidence="5" id="KW-0720">Serine protease</keyword>
<dbReference type="Gene3D" id="3.50.30.60">
    <property type="entry name" value="LD-carboxypeptidase A C-terminal domain-like"/>
    <property type="match status" value="1"/>
</dbReference>
<comment type="caution">
    <text evidence="8">The sequence shown here is derived from an EMBL/GenBank/DDBJ whole genome shotgun (WGS) entry which is preliminary data.</text>
</comment>
<evidence type="ECO:0000313" key="9">
    <source>
        <dbReference type="Proteomes" id="UP001179280"/>
    </source>
</evidence>
<dbReference type="GO" id="GO:0106415">
    <property type="term" value="F:muramoyltetrapeptide carboxypeptidase activity"/>
    <property type="evidence" value="ECO:0007669"/>
    <property type="project" value="UniProtKB-EC"/>
</dbReference>
<evidence type="ECO:0000313" key="8">
    <source>
        <dbReference type="EMBL" id="MBM7840046.1"/>
    </source>
</evidence>
<dbReference type="EC" id="3.4.17.13" evidence="8"/>
<dbReference type="EMBL" id="JAFBCV010000011">
    <property type="protein sequence ID" value="MBM7840046.1"/>
    <property type="molecule type" value="Genomic_DNA"/>
</dbReference>
<dbReference type="InterPro" id="IPR027461">
    <property type="entry name" value="Carboxypeptidase_A_C_sf"/>
</dbReference>
<dbReference type="PANTHER" id="PTHR30237">
    <property type="entry name" value="MURAMOYLTETRAPEPTIDE CARBOXYPEPTIDASE"/>
    <property type="match status" value="1"/>
</dbReference>
<dbReference type="InterPro" id="IPR029062">
    <property type="entry name" value="Class_I_gatase-like"/>
</dbReference>
<keyword evidence="3" id="KW-0645">Protease</keyword>